<protein>
    <submittedName>
        <fullName evidence="1">Uncharacterized protein</fullName>
    </submittedName>
</protein>
<dbReference type="Proteomes" id="UP001174677">
    <property type="component" value="Chromosome 2"/>
</dbReference>
<dbReference type="EMBL" id="JARPOI010000002">
    <property type="protein sequence ID" value="KAJ9188251.1"/>
    <property type="molecule type" value="Genomic_DNA"/>
</dbReference>
<dbReference type="PANTHER" id="PTHR33978:SF18">
    <property type="entry name" value="OS01G0656300 PROTEIN"/>
    <property type="match status" value="1"/>
</dbReference>
<name>A0ABQ9N6V1_HEVBR</name>
<sequence>MKKTFESLENYQKDEEKALPIWDLGSPLYDSYELVSLSHHIERHLMILPSLVGSRRPSRKFCPASDAVPAAIFLDSCSKDNNGRSPTVYSVSEYVKERLWKRKRRNEIGHKKMKAGVLLCCFHFHKAFGL</sequence>
<gene>
    <name evidence="1" type="ORF">P3X46_003623</name>
</gene>
<evidence type="ECO:0000313" key="2">
    <source>
        <dbReference type="Proteomes" id="UP001174677"/>
    </source>
</evidence>
<evidence type="ECO:0000313" key="1">
    <source>
        <dbReference type="EMBL" id="KAJ9188251.1"/>
    </source>
</evidence>
<accession>A0ABQ9N6V1</accession>
<organism evidence="1 2">
    <name type="scientific">Hevea brasiliensis</name>
    <name type="common">Para rubber tree</name>
    <name type="synonym">Siphonia brasiliensis</name>
    <dbReference type="NCBI Taxonomy" id="3981"/>
    <lineage>
        <taxon>Eukaryota</taxon>
        <taxon>Viridiplantae</taxon>
        <taxon>Streptophyta</taxon>
        <taxon>Embryophyta</taxon>
        <taxon>Tracheophyta</taxon>
        <taxon>Spermatophyta</taxon>
        <taxon>Magnoliopsida</taxon>
        <taxon>eudicotyledons</taxon>
        <taxon>Gunneridae</taxon>
        <taxon>Pentapetalae</taxon>
        <taxon>rosids</taxon>
        <taxon>fabids</taxon>
        <taxon>Malpighiales</taxon>
        <taxon>Euphorbiaceae</taxon>
        <taxon>Crotonoideae</taxon>
        <taxon>Micrandreae</taxon>
        <taxon>Hevea</taxon>
    </lineage>
</organism>
<dbReference type="PANTHER" id="PTHR33978">
    <property type="entry name" value="SERINE/THREONINE-KINASE"/>
    <property type="match status" value="1"/>
</dbReference>
<comment type="caution">
    <text evidence="1">The sequence shown here is derived from an EMBL/GenBank/DDBJ whole genome shotgun (WGS) entry which is preliminary data.</text>
</comment>
<reference evidence="1" key="1">
    <citation type="journal article" date="2023" name="Plant Biotechnol. J.">
        <title>Chromosome-level wild Hevea brasiliensis genome provides new tools for genomic-assisted breeding and valuable loci to elevate rubber yield.</title>
        <authorList>
            <person name="Cheng H."/>
            <person name="Song X."/>
            <person name="Hu Y."/>
            <person name="Wu T."/>
            <person name="Yang Q."/>
            <person name="An Z."/>
            <person name="Feng S."/>
            <person name="Deng Z."/>
            <person name="Wu W."/>
            <person name="Zeng X."/>
            <person name="Tu M."/>
            <person name="Wang X."/>
            <person name="Huang H."/>
        </authorList>
    </citation>
    <scope>NUCLEOTIDE SEQUENCE</scope>
    <source>
        <strain evidence="1">MT/VB/25A 57/8</strain>
    </source>
</reference>
<proteinExistence type="predicted"/>
<keyword evidence="2" id="KW-1185">Reference proteome</keyword>